<dbReference type="EMBL" id="CATNWA010016709">
    <property type="protein sequence ID" value="CAI9594791.1"/>
    <property type="molecule type" value="Genomic_DNA"/>
</dbReference>
<dbReference type="Gene3D" id="2.60.40.10">
    <property type="entry name" value="Immunoglobulins"/>
    <property type="match status" value="1"/>
</dbReference>
<keyword evidence="5" id="KW-1185">Reference proteome</keyword>
<dbReference type="SMART" id="SM00406">
    <property type="entry name" value="IGv"/>
    <property type="match status" value="1"/>
</dbReference>
<protein>
    <recommendedName>
        <fullName evidence="3">Ig-like domain-containing protein</fullName>
    </recommendedName>
</protein>
<dbReference type="PANTHER" id="PTHR23268:SF31">
    <property type="entry name" value="T CELL RECEPTOR BETA VARIABLE 30"/>
    <property type="match status" value="1"/>
</dbReference>
<evidence type="ECO:0000313" key="5">
    <source>
        <dbReference type="Proteomes" id="UP001162483"/>
    </source>
</evidence>
<dbReference type="InterPro" id="IPR036179">
    <property type="entry name" value="Ig-like_dom_sf"/>
</dbReference>
<dbReference type="InterPro" id="IPR007110">
    <property type="entry name" value="Ig-like_dom"/>
</dbReference>
<evidence type="ECO:0000259" key="3">
    <source>
        <dbReference type="PROSITE" id="PS50835"/>
    </source>
</evidence>
<dbReference type="Proteomes" id="UP001162483">
    <property type="component" value="Unassembled WGS sequence"/>
</dbReference>
<gene>
    <name evidence="4" type="ORF">SPARVUS_LOCUS11794066</name>
</gene>
<dbReference type="InterPro" id="IPR013783">
    <property type="entry name" value="Ig-like_fold"/>
</dbReference>
<dbReference type="PROSITE" id="PS50835">
    <property type="entry name" value="IG_LIKE"/>
    <property type="match status" value="1"/>
</dbReference>
<evidence type="ECO:0000313" key="4">
    <source>
        <dbReference type="EMBL" id="CAI9594791.1"/>
    </source>
</evidence>
<feature type="domain" description="Ig-like" evidence="3">
    <location>
        <begin position="1"/>
        <end position="92"/>
    </location>
</feature>
<name>A0ABN9FCN9_9NEOB</name>
<evidence type="ECO:0000256" key="1">
    <source>
        <dbReference type="ARBA" id="ARBA00022729"/>
    </source>
</evidence>
<dbReference type="SUPFAM" id="SSF48726">
    <property type="entry name" value="Immunoglobulin"/>
    <property type="match status" value="1"/>
</dbReference>
<proteinExistence type="predicted"/>
<keyword evidence="2" id="KW-0391">Immunity</keyword>
<evidence type="ECO:0000256" key="2">
    <source>
        <dbReference type="ARBA" id="ARBA00022859"/>
    </source>
</evidence>
<dbReference type="PANTHER" id="PTHR23268">
    <property type="entry name" value="T-CELL RECEPTOR BETA CHAIN"/>
    <property type="match status" value="1"/>
</dbReference>
<dbReference type="InterPro" id="IPR013106">
    <property type="entry name" value="Ig_V-set"/>
</dbReference>
<comment type="caution">
    <text evidence="4">The sequence shown here is derived from an EMBL/GenBank/DDBJ whole genome shotgun (WGS) entry which is preliminary data.</text>
</comment>
<sequence length="92" mass="10132">MIVVSPGKSVKLNCTSTATGDPYMYWYRQPMTGGALVSIVRSVGKGSVTELTVTHFKAERNKDKEAEFTLESDEIQAEDAGLYYCAWSTTDV</sequence>
<dbReference type="CDD" id="cd00099">
    <property type="entry name" value="IgV"/>
    <property type="match status" value="1"/>
</dbReference>
<dbReference type="Pfam" id="PF07686">
    <property type="entry name" value="V-set"/>
    <property type="match status" value="1"/>
</dbReference>
<organism evidence="4 5">
    <name type="scientific">Staurois parvus</name>
    <dbReference type="NCBI Taxonomy" id="386267"/>
    <lineage>
        <taxon>Eukaryota</taxon>
        <taxon>Metazoa</taxon>
        <taxon>Chordata</taxon>
        <taxon>Craniata</taxon>
        <taxon>Vertebrata</taxon>
        <taxon>Euteleostomi</taxon>
        <taxon>Amphibia</taxon>
        <taxon>Batrachia</taxon>
        <taxon>Anura</taxon>
        <taxon>Neobatrachia</taxon>
        <taxon>Ranoidea</taxon>
        <taxon>Ranidae</taxon>
        <taxon>Staurois</taxon>
    </lineage>
</organism>
<keyword evidence="1" id="KW-0732">Signal</keyword>
<reference evidence="4" key="1">
    <citation type="submission" date="2023-05" db="EMBL/GenBank/DDBJ databases">
        <authorList>
            <person name="Stuckert A."/>
        </authorList>
    </citation>
    <scope>NUCLEOTIDE SEQUENCE</scope>
</reference>
<dbReference type="InterPro" id="IPR050413">
    <property type="entry name" value="TCR_beta_variable"/>
</dbReference>
<accession>A0ABN9FCN9</accession>